<sequence length="71" mass="8048">MCVFSSETIFLENLHISFSHVGNPGAFHMFIFLFIALVNVHCIAQICLSSYVALTVYSKTCLLFWCCKTHV</sequence>
<organism evidence="2 3">
    <name type="scientific">Ridgeia piscesae</name>
    <name type="common">Tubeworm</name>
    <dbReference type="NCBI Taxonomy" id="27915"/>
    <lineage>
        <taxon>Eukaryota</taxon>
        <taxon>Metazoa</taxon>
        <taxon>Spiralia</taxon>
        <taxon>Lophotrochozoa</taxon>
        <taxon>Annelida</taxon>
        <taxon>Polychaeta</taxon>
        <taxon>Sedentaria</taxon>
        <taxon>Canalipalpata</taxon>
        <taxon>Sabellida</taxon>
        <taxon>Siboglinidae</taxon>
        <taxon>Ridgeia</taxon>
    </lineage>
</organism>
<dbReference type="EMBL" id="JAODUO010000121">
    <property type="protein sequence ID" value="KAK2188818.1"/>
    <property type="molecule type" value="Genomic_DNA"/>
</dbReference>
<name>A0AAD9P645_RIDPI</name>
<dbReference type="Proteomes" id="UP001209878">
    <property type="component" value="Unassembled WGS sequence"/>
</dbReference>
<keyword evidence="1" id="KW-0812">Transmembrane</keyword>
<keyword evidence="1" id="KW-1133">Transmembrane helix</keyword>
<keyword evidence="3" id="KW-1185">Reference proteome</keyword>
<evidence type="ECO:0000256" key="1">
    <source>
        <dbReference type="SAM" id="Phobius"/>
    </source>
</evidence>
<proteinExistence type="predicted"/>
<feature type="transmembrane region" description="Helical" evidence="1">
    <location>
        <begin position="27"/>
        <end position="54"/>
    </location>
</feature>
<gene>
    <name evidence="2" type="ORF">NP493_122g01009</name>
</gene>
<evidence type="ECO:0000313" key="2">
    <source>
        <dbReference type="EMBL" id="KAK2188818.1"/>
    </source>
</evidence>
<protein>
    <submittedName>
        <fullName evidence="2">Uncharacterized protein</fullName>
    </submittedName>
</protein>
<accession>A0AAD9P645</accession>
<reference evidence="2" key="1">
    <citation type="journal article" date="2023" name="Mol. Biol. Evol.">
        <title>Third-Generation Sequencing Reveals the Adaptive Role of the Epigenome in Three Deep-Sea Polychaetes.</title>
        <authorList>
            <person name="Perez M."/>
            <person name="Aroh O."/>
            <person name="Sun Y."/>
            <person name="Lan Y."/>
            <person name="Juniper S.K."/>
            <person name="Young C.R."/>
            <person name="Angers B."/>
            <person name="Qian P.Y."/>
        </authorList>
    </citation>
    <scope>NUCLEOTIDE SEQUENCE</scope>
    <source>
        <strain evidence="2">R07B-5</strain>
    </source>
</reference>
<evidence type="ECO:0000313" key="3">
    <source>
        <dbReference type="Proteomes" id="UP001209878"/>
    </source>
</evidence>
<keyword evidence="1" id="KW-0472">Membrane</keyword>
<comment type="caution">
    <text evidence="2">The sequence shown here is derived from an EMBL/GenBank/DDBJ whole genome shotgun (WGS) entry which is preliminary data.</text>
</comment>
<dbReference type="AlphaFoldDB" id="A0AAD9P645"/>